<dbReference type="Proteomes" id="UP000776983">
    <property type="component" value="Unassembled WGS sequence"/>
</dbReference>
<evidence type="ECO:0000256" key="1">
    <source>
        <dbReference type="ARBA" id="ARBA00004651"/>
    </source>
</evidence>
<keyword evidence="4 9" id="KW-0812">Transmembrane</keyword>
<feature type="transmembrane region" description="Helical" evidence="9">
    <location>
        <begin position="98"/>
        <end position="119"/>
    </location>
</feature>
<accession>A0ABS8CGU9</accession>
<feature type="transmembrane region" description="Helical" evidence="9">
    <location>
        <begin position="260"/>
        <end position="281"/>
    </location>
</feature>
<feature type="transmembrane region" description="Helical" evidence="9">
    <location>
        <begin position="6"/>
        <end position="31"/>
    </location>
</feature>
<evidence type="ECO:0000256" key="2">
    <source>
        <dbReference type="ARBA" id="ARBA00022448"/>
    </source>
</evidence>
<evidence type="ECO:0000256" key="3">
    <source>
        <dbReference type="ARBA" id="ARBA00022475"/>
    </source>
</evidence>
<feature type="transmembrane region" description="Helical" evidence="9">
    <location>
        <begin position="197"/>
        <end position="217"/>
    </location>
</feature>
<keyword evidence="2" id="KW-0813">Transport</keyword>
<keyword evidence="7 9" id="KW-0472">Membrane</keyword>
<dbReference type="PANTHER" id="PTHR11795">
    <property type="entry name" value="BRANCHED-CHAIN AMINO ACID TRANSPORT SYSTEM PERMEASE PROTEIN LIVH"/>
    <property type="match status" value="1"/>
</dbReference>
<dbReference type="RefSeq" id="WP_226955197.1">
    <property type="nucleotide sequence ID" value="NZ_JACDXW010000008.1"/>
</dbReference>
<evidence type="ECO:0000256" key="6">
    <source>
        <dbReference type="ARBA" id="ARBA00022989"/>
    </source>
</evidence>
<keyword evidence="6 9" id="KW-1133">Transmembrane helix</keyword>
<keyword evidence="11" id="KW-1185">Reference proteome</keyword>
<dbReference type="Pfam" id="PF02653">
    <property type="entry name" value="BPD_transp_2"/>
    <property type="match status" value="1"/>
</dbReference>
<evidence type="ECO:0000256" key="8">
    <source>
        <dbReference type="ARBA" id="ARBA00037998"/>
    </source>
</evidence>
<name>A0ABS8CGU9_9BURK</name>
<evidence type="ECO:0000256" key="4">
    <source>
        <dbReference type="ARBA" id="ARBA00022692"/>
    </source>
</evidence>
<comment type="similarity">
    <text evidence="8">Belongs to the binding-protein-dependent transport system permease family. LivHM subfamily.</text>
</comment>
<proteinExistence type="inferred from homology"/>
<protein>
    <submittedName>
        <fullName evidence="10">Branched-chain amino acid ABC transporter permease</fullName>
    </submittedName>
</protein>
<evidence type="ECO:0000256" key="9">
    <source>
        <dbReference type="SAM" id="Phobius"/>
    </source>
</evidence>
<dbReference type="EMBL" id="JACDXW010000008">
    <property type="protein sequence ID" value="MCB5364779.1"/>
    <property type="molecule type" value="Genomic_DNA"/>
</dbReference>
<evidence type="ECO:0000313" key="10">
    <source>
        <dbReference type="EMBL" id="MCB5364779.1"/>
    </source>
</evidence>
<evidence type="ECO:0000313" key="11">
    <source>
        <dbReference type="Proteomes" id="UP000776983"/>
    </source>
</evidence>
<dbReference type="CDD" id="cd06582">
    <property type="entry name" value="TM_PBP1_LivH_like"/>
    <property type="match status" value="1"/>
</dbReference>
<sequence>MDMSIFLQLAVSGVLLGGIYALVAFGLSLIYGVVRILNFAHGTLLAVGGIAASIGFTSLGLSPVVSAVILVVVLGLLGRAFFQFLLQPLQSRRHTEMEVGMVLVTVGALLIMSDLAAFLAGPTPRSIPIRFEPLEIGDVILSTTQLYALGGIILLTILLQLFLRKSWFGRAIRAVSQDPLSASLCAVPGKALHGNTFAFGCALVAVASVLYAMMFPVDPYMGFALTVKAFTIIVLGGIGNLTGTLIAGILLGVAESLGAFILGSEWAPAISIVLLLFLLIVRPQGLFGSKAA</sequence>
<comment type="subcellular location">
    <subcellularLocation>
        <location evidence="1">Cell membrane</location>
        <topology evidence="1">Multi-pass membrane protein</topology>
    </subcellularLocation>
</comment>
<reference evidence="10 11" key="1">
    <citation type="submission" date="2020-07" db="EMBL/GenBank/DDBJ databases">
        <title>Pusillimonas sp. nov., isolated from poultry manure in Taiwan.</title>
        <authorList>
            <person name="Lin S.-Y."/>
            <person name="Tang Y.-S."/>
            <person name="Young C.-C."/>
        </authorList>
    </citation>
    <scope>NUCLEOTIDE SEQUENCE [LARGE SCALE GENOMIC DNA]</scope>
    <source>
        <strain evidence="10 11">CC-YST705</strain>
    </source>
</reference>
<organism evidence="10 11">
    <name type="scientific">Mesopusillimonas faecipullorum</name>
    <dbReference type="NCBI Taxonomy" id="2755040"/>
    <lineage>
        <taxon>Bacteria</taxon>
        <taxon>Pseudomonadati</taxon>
        <taxon>Pseudomonadota</taxon>
        <taxon>Betaproteobacteria</taxon>
        <taxon>Burkholderiales</taxon>
        <taxon>Alcaligenaceae</taxon>
        <taxon>Mesopusillimonas</taxon>
    </lineage>
</organism>
<dbReference type="InterPro" id="IPR052157">
    <property type="entry name" value="BCAA_transport_permease"/>
</dbReference>
<feature type="transmembrane region" description="Helical" evidence="9">
    <location>
        <begin position="43"/>
        <end position="61"/>
    </location>
</feature>
<dbReference type="InterPro" id="IPR001851">
    <property type="entry name" value="ABC_transp_permease"/>
</dbReference>
<keyword evidence="5" id="KW-0029">Amino-acid transport</keyword>
<feature type="transmembrane region" description="Helical" evidence="9">
    <location>
        <begin position="67"/>
        <end position="86"/>
    </location>
</feature>
<comment type="caution">
    <text evidence="10">The sequence shown here is derived from an EMBL/GenBank/DDBJ whole genome shotgun (WGS) entry which is preliminary data.</text>
</comment>
<evidence type="ECO:0000256" key="7">
    <source>
        <dbReference type="ARBA" id="ARBA00023136"/>
    </source>
</evidence>
<keyword evidence="3" id="KW-1003">Cell membrane</keyword>
<dbReference type="PANTHER" id="PTHR11795:SF445">
    <property type="entry name" value="AMINO ACID ABC TRANSPORTER PERMEASE PROTEIN"/>
    <property type="match status" value="1"/>
</dbReference>
<evidence type="ECO:0000256" key="5">
    <source>
        <dbReference type="ARBA" id="ARBA00022970"/>
    </source>
</evidence>
<feature type="transmembrane region" description="Helical" evidence="9">
    <location>
        <begin position="229"/>
        <end position="253"/>
    </location>
</feature>
<feature type="transmembrane region" description="Helical" evidence="9">
    <location>
        <begin position="139"/>
        <end position="163"/>
    </location>
</feature>
<gene>
    <name evidence="10" type="ORF">H0484_13580</name>
</gene>